<comment type="caution">
    <text evidence="4">The sequence shown here is derived from an EMBL/GenBank/DDBJ whole genome shotgun (WGS) entry which is preliminary data.</text>
</comment>
<dbReference type="GO" id="GO:0030246">
    <property type="term" value="F:carbohydrate binding"/>
    <property type="evidence" value="ECO:0007669"/>
    <property type="project" value="InterPro"/>
</dbReference>
<dbReference type="PANTHER" id="PTHR11122">
    <property type="entry name" value="APOSPORY-ASSOCIATED PROTEIN C-RELATED"/>
    <property type="match status" value="1"/>
</dbReference>
<organism evidence="4 5">
    <name type="scientific">Marinoscillum furvescens DSM 4134</name>
    <dbReference type="NCBI Taxonomy" id="1122208"/>
    <lineage>
        <taxon>Bacteria</taxon>
        <taxon>Pseudomonadati</taxon>
        <taxon>Bacteroidota</taxon>
        <taxon>Cytophagia</taxon>
        <taxon>Cytophagales</taxon>
        <taxon>Reichenbachiellaceae</taxon>
        <taxon>Marinoscillum</taxon>
    </lineage>
</organism>
<dbReference type="Pfam" id="PF01263">
    <property type="entry name" value="Aldose_epim"/>
    <property type="match status" value="1"/>
</dbReference>
<dbReference type="CDD" id="cd09024">
    <property type="entry name" value="Aldose_epim_lacX"/>
    <property type="match status" value="1"/>
</dbReference>
<comment type="subunit">
    <text evidence="2">Monomer.</text>
</comment>
<sequence>MKIANKHLTVSFKAKGAELTSIKKNGLEYLWQANPKFWGRHAPVLFPIVGKLVKDAMKYRGKTYEMTQHGFARDMEFELDTHTGDEAVFSLKSSTETHKKYPFDFLLSISYRLEGSGLRVTYTVENRGDQDMYFSIGGHPAFNCPLTADESRTDYWFEFNNAEQLTTHIIEGAHFTGETEEVAAPDGKIAIRKDLFDRDALVFKNLHADRVSLCSPQKKWLTFHFGEFPYLGLWSKNQESPFVCIEPWQGLADHELHNQQFDQKEGIVRLEENGQFSCGYLIEVHD</sequence>
<evidence type="ECO:0000256" key="2">
    <source>
        <dbReference type="ARBA" id="ARBA00011245"/>
    </source>
</evidence>
<dbReference type="RefSeq" id="WP_115867570.1">
    <property type="nucleotide sequence ID" value="NZ_QREG01000005.1"/>
</dbReference>
<keyword evidence="3" id="KW-0106">Calcium</keyword>
<dbReference type="InterPro" id="IPR037481">
    <property type="entry name" value="LacX"/>
</dbReference>
<evidence type="ECO:0000256" key="3">
    <source>
        <dbReference type="ARBA" id="ARBA00022837"/>
    </source>
</evidence>
<name>A0A3D9L660_MARFU</name>
<dbReference type="GO" id="GO:0005975">
    <property type="term" value="P:carbohydrate metabolic process"/>
    <property type="evidence" value="ECO:0007669"/>
    <property type="project" value="InterPro"/>
</dbReference>
<proteinExistence type="predicted"/>
<dbReference type="PANTHER" id="PTHR11122:SF13">
    <property type="entry name" value="GLUCOSE-6-PHOSPHATE 1-EPIMERASE"/>
    <property type="match status" value="1"/>
</dbReference>
<protein>
    <submittedName>
        <fullName evidence="4">Galactose mutarotase-like enzyme</fullName>
    </submittedName>
</protein>
<evidence type="ECO:0000313" key="5">
    <source>
        <dbReference type="Proteomes" id="UP000256779"/>
    </source>
</evidence>
<dbReference type="InterPro" id="IPR011013">
    <property type="entry name" value="Gal_mutarotase_sf_dom"/>
</dbReference>
<dbReference type="InterPro" id="IPR014718">
    <property type="entry name" value="GH-type_carb-bd"/>
</dbReference>
<dbReference type="InterPro" id="IPR008183">
    <property type="entry name" value="Aldose_1/G6P_1-epimerase"/>
</dbReference>
<dbReference type="AlphaFoldDB" id="A0A3D9L660"/>
<dbReference type="OrthoDB" id="9795355at2"/>
<dbReference type="EMBL" id="QREG01000005">
    <property type="protein sequence ID" value="REE00574.1"/>
    <property type="molecule type" value="Genomic_DNA"/>
</dbReference>
<evidence type="ECO:0000313" key="4">
    <source>
        <dbReference type="EMBL" id="REE00574.1"/>
    </source>
</evidence>
<gene>
    <name evidence="4" type="ORF">C7460_105203</name>
</gene>
<evidence type="ECO:0000256" key="1">
    <source>
        <dbReference type="ARBA" id="ARBA00001913"/>
    </source>
</evidence>
<reference evidence="4 5" key="1">
    <citation type="submission" date="2018-07" db="EMBL/GenBank/DDBJ databases">
        <title>Genomic Encyclopedia of Type Strains, Phase IV (KMG-IV): sequencing the most valuable type-strain genomes for metagenomic binning, comparative biology and taxonomic classification.</title>
        <authorList>
            <person name="Goeker M."/>
        </authorList>
    </citation>
    <scope>NUCLEOTIDE SEQUENCE [LARGE SCALE GENOMIC DNA]</scope>
    <source>
        <strain evidence="4 5">DSM 4134</strain>
    </source>
</reference>
<dbReference type="Gene3D" id="2.70.98.10">
    <property type="match status" value="1"/>
</dbReference>
<dbReference type="GO" id="GO:0016853">
    <property type="term" value="F:isomerase activity"/>
    <property type="evidence" value="ECO:0007669"/>
    <property type="project" value="InterPro"/>
</dbReference>
<dbReference type="SUPFAM" id="SSF74650">
    <property type="entry name" value="Galactose mutarotase-like"/>
    <property type="match status" value="1"/>
</dbReference>
<keyword evidence="5" id="KW-1185">Reference proteome</keyword>
<accession>A0A3D9L660</accession>
<comment type="cofactor">
    <cofactor evidence="1">
        <name>Ca(2+)</name>
        <dbReference type="ChEBI" id="CHEBI:29108"/>
    </cofactor>
</comment>
<dbReference type="Proteomes" id="UP000256779">
    <property type="component" value="Unassembled WGS sequence"/>
</dbReference>